<dbReference type="Gene3D" id="3.40.50.10860">
    <property type="entry name" value="Leucine Dehydrogenase, chain A, domain 1"/>
    <property type="match status" value="1"/>
</dbReference>
<dbReference type="Pfam" id="PF02812">
    <property type="entry name" value="ELFV_dehydrog_N"/>
    <property type="match status" value="1"/>
</dbReference>
<feature type="active site" description="Proton donor/acceptor" evidence="4">
    <location>
        <position position="80"/>
    </location>
</feature>
<dbReference type="InterPro" id="IPR046346">
    <property type="entry name" value="Aminoacid_DH-like_N_sf"/>
</dbReference>
<dbReference type="Pfam" id="PF00208">
    <property type="entry name" value="ELFV_dehydrog"/>
    <property type="match status" value="1"/>
</dbReference>
<evidence type="ECO:0000313" key="8">
    <source>
        <dbReference type="Proteomes" id="UP000010793"/>
    </source>
</evidence>
<dbReference type="PANTHER" id="PTHR42722">
    <property type="entry name" value="LEUCINE DEHYDROGENASE"/>
    <property type="match status" value="1"/>
</dbReference>
<keyword evidence="8" id="KW-1185">Reference proteome</keyword>
<evidence type="ECO:0000259" key="6">
    <source>
        <dbReference type="SMART" id="SM00839"/>
    </source>
</evidence>
<dbReference type="PROSITE" id="PS00074">
    <property type="entry name" value="GLFV_DEHYDROGENASE"/>
    <property type="match status" value="1"/>
</dbReference>
<protein>
    <submittedName>
        <fullName evidence="7">Glu/Leu/Phe/Val dehydrogenase</fullName>
    </submittedName>
</protein>
<dbReference type="GO" id="GO:0016639">
    <property type="term" value="F:oxidoreductase activity, acting on the CH-NH2 group of donors, NAD or NADP as acceptor"/>
    <property type="evidence" value="ECO:0007669"/>
    <property type="project" value="InterPro"/>
</dbReference>
<dbReference type="Gene3D" id="3.40.50.720">
    <property type="entry name" value="NAD(P)-binding Rossmann-like Domain"/>
    <property type="match status" value="1"/>
</dbReference>
<evidence type="ECO:0000256" key="4">
    <source>
        <dbReference type="PIRSR" id="PIRSR000188-1"/>
    </source>
</evidence>
<dbReference type="CDD" id="cd01075">
    <property type="entry name" value="NAD_bind_Leu_Phe_Val_DH"/>
    <property type="match status" value="1"/>
</dbReference>
<dbReference type="SUPFAM" id="SSF53223">
    <property type="entry name" value="Aminoacid dehydrogenase-like, N-terminal domain"/>
    <property type="match status" value="1"/>
</dbReference>
<dbReference type="InterPro" id="IPR006097">
    <property type="entry name" value="Glu/Leu/Phe/Val/Trp_DH_dimer"/>
</dbReference>
<dbReference type="GO" id="GO:0006520">
    <property type="term" value="P:amino acid metabolic process"/>
    <property type="evidence" value="ECO:0007669"/>
    <property type="project" value="InterPro"/>
</dbReference>
<keyword evidence="3 5" id="KW-0520">NAD</keyword>
<evidence type="ECO:0000256" key="3">
    <source>
        <dbReference type="ARBA" id="ARBA00023027"/>
    </source>
</evidence>
<dbReference type="KEGG" id="bpip:BPP43_06875"/>
<keyword evidence="5" id="KW-0547">Nucleotide-binding</keyword>
<reference evidence="7 8" key="1">
    <citation type="journal article" date="2013" name="Genome Announc.">
        <title>Complete Genome Sequence of the Porcine Strain Brachyspira pilosicoli P43/6/78(T.).</title>
        <authorList>
            <person name="Lin C."/>
            <person name="den Bakker H.C."/>
            <person name="Suzuki H."/>
            <person name="Lefebure T."/>
            <person name="Ponnala L."/>
            <person name="Sun Q."/>
            <person name="Stanhope M.J."/>
            <person name="Wiedmann M."/>
            <person name="Duhamel G.E."/>
        </authorList>
    </citation>
    <scope>NUCLEOTIDE SEQUENCE [LARGE SCALE GENOMIC DNA]</scope>
    <source>
        <strain evidence="7 8">P43/6/78</strain>
    </source>
</reference>
<dbReference type="AlphaFoldDB" id="A0A3B6VWW3"/>
<dbReference type="InterPro" id="IPR036291">
    <property type="entry name" value="NAD(P)-bd_dom_sf"/>
</dbReference>
<keyword evidence="2" id="KW-0560">Oxidoreductase</keyword>
<dbReference type="SMART" id="SM00839">
    <property type="entry name" value="ELFV_dehydrog"/>
    <property type="match status" value="1"/>
</dbReference>
<dbReference type="SUPFAM" id="SSF51735">
    <property type="entry name" value="NAD(P)-binding Rossmann-fold domains"/>
    <property type="match status" value="1"/>
</dbReference>
<dbReference type="RefSeq" id="WP_015274505.1">
    <property type="nucleotide sequence ID" value="NC_019908.1"/>
</dbReference>
<dbReference type="PANTHER" id="PTHR42722:SF1">
    <property type="entry name" value="VALINE DEHYDROGENASE"/>
    <property type="match status" value="1"/>
</dbReference>
<evidence type="ECO:0000256" key="1">
    <source>
        <dbReference type="ARBA" id="ARBA00006382"/>
    </source>
</evidence>
<evidence type="ECO:0000256" key="5">
    <source>
        <dbReference type="PIRSR" id="PIRSR000188-2"/>
    </source>
</evidence>
<dbReference type="InterPro" id="IPR006096">
    <property type="entry name" value="Glu/Leu/Phe/Val/Trp_DH_C"/>
</dbReference>
<dbReference type="PIRSF" id="PIRSF000188">
    <property type="entry name" value="Phe_leu_dh"/>
    <property type="match status" value="1"/>
</dbReference>
<dbReference type="EMBL" id="CP002873">
    <property type="protein sequence ID" value="AGA66609.1"/>
    <property type="molecule type" value="Genomic_DNA"/>
</dbReference>
<gene>
    <name evidence="7" type="ORF">BPP43_06875</name>
</gene>
<dbReference type="InterPro" id="IPR016211">
    <property type="entry name" value="Glu/Phe/Leu/Val/Trp_DH_bac/arc"/>
</dbReference>
<dbReference type="Proteomes" id="UP000010793">
    <property type="component" value="Chromosome"/>
</dbReference>
<name>A0A3B6VWW3_BRAPL</name>
<organism evidence="7 8">
    <name type="scientific">Brachyspira pilosicoli P43/6/78</name>
    <dbReference type="NCBI Taxonomy" id="1042417"/>
    <lineage>
        <taxon>Bacteria</taxon>
        <taxon>Pseudomonadati</taxon>
        <taxon>Spirochaetota</taxon>
        <taxon>Spirochaetia</taxon>
        <taxon>Brachyspirales</taxon>
        <taxon>Brachyspiraceae</taxon>
        <taxon>Brachyspira</taxon>
    </lineage>
</organism>
<evidence type="ECO:0000313" key="7">
    <source>
        <dbReference type="EMBL" id="AGA66609.1"/>
    </source>
</evidence>
<evidence type="ECO:0000256" key="2">
    <source>
        <dbReference type="ARBA" id="ARBA00023002"/>
    </source>
</evidence>
<dbReference type="GO" id="GO:0000166">
    <property type="term" value="F:nucleotide binding"/>
    <property type="evidence" value="ECO:0007669"/>
    <property type="project" value="UniProtKB-KW"/>
</dbReference>
<proteinExistence type="inferred from homology"/>
<comment type="similarity">
    <text evidence="1">Belongs to the Glu/Leu/Phe/Val dehydrogenases family.</text>
</comment>
<dbReference type="FunFam" id="3.40.50.10860:FF:000010">
    <property type="entry name" value="Leucine dehydrogenase"/>
    <property type="match status" value="1"/>
</dbReference>
<feature type="binding site" evidence="5">
    <location>
        <begin position="178"/>
        <end position="183"/>
    </location>
    <ligand>
        <name>NAD(+)</name>
        <dbReference type="ChEBI" id="CHEBI:57540"/>
    </ligand>
</feature>
<dbReference type="InterPro" id="IPR033524">
    <property type="entry name" value="Glu/Leu/Phe/Val_DH_AS"/>
</dbReference>
<sequence length="354" mass="39015">MEIFNYMEKYNYEELVFFNDSKTGLKAITCIHSTKLGPSLGGTRLWNYKSESEAIEDVLRLARGMSLKSACAGLDLGGGKTVIIADPKKVKGNELFWRSYGRFIESLNGRYITAEDVNTSTEEMEYVAKETSFVAGLRSKSGDPSPMTAYGVYMAMKASAFKAFGSYNLGGKKISVQGLGHVGLVLCDYLAKDNAELVVSDIDSDKVKKVVELYKAKEVNVNAIYEQDVDIFAPCGLGAIINDETIPKLKCKVIAGSANNVLKESHHGKILKEKGIVYAPDYVANAGGVINVAMENPVYNYEAAKSATEKIYDRILEIFEISDRENISTNEAADKLAIQRIESIGEIHSRYIRK</sequence>
<accession>A0A3B6VWW3</accession>
<feature type="domain" description="Glutamate/phenylalanine/leucine/valine/L-tryptophan dehydrogenase C-terminal" evidence="6">
    <location>
        <begin position="142"/>
        <end position="349"/>
    </location>
</feature>